<dbReference type="Gene3D" id="3.90.190.10">
    <property type="entry name" value="Protein tyrosine phosphatase superfamily"/>
    <property type="match status" value="1"/>
</dbReference>
<dbReference type="PANTHER" id="PTHR31126">
    <property type="entry name" value="TYROSINE-PROTEIN PHOSPHATASE"/>
    <property type="match status" value="1"/>
</dbReference>
<dbReference type="PANTHER" id="PTHR31126:SF1">
    <property type="entry name" value="TYROSINE SPECIFIC PROTEIN PHOSPHATASES DOMAIN-CONTAINING PROTEIN"/>
    <property type="match status" value="1"/>
</dbReference>
<dbReference type="RefSeq" id="WP_056944223.1">
    <property type="nucleotide sequence ID" value="NZ_AZDT01000028.1"/>
</dbReference>
<gene>
    <name evidence="3" type="ORF">FD30_GL001762</name>
</gene>
<dbReference type="PATRIC" id="fig|1423773.3.peg.1806"/>
<dbReference type="GeneID" id="84782744"/>
<dbReference type="GO" id="GO:0004721">
    <property type="term" value="F:phosphoprotein phosphatase activity"/>
    <property type="evidence" value="ECO:0007669"/>
    <property type="project" value="InterPro"/>
</dbReference>
<dbReference type="AlphaFoldDB" id="A0A0R1K7L1"/>
<keyword evidence="2" id="KW-0732">Signal</keyword>
<dbReference type="OrthoDB" id="1188001at2"/>
<evidence type="ECO:0000313" key="3">
    <source>
        <dbReference type="EMBL" id="KRK75946.1"/>
    </source>
</evidence>
<dbReference type="Proteomes" id="UP000051162">
    <property type="component" value="Unassembled WGS sequence"/>
</dbReference>
<reference evidence="3 4" key="1">
    <citation type="journal article" date="2015" name="Genome Announc.">
        <title>Expanding the biotechnology potential of lactobacilli through comparative genomics of 213 strains and associated genera.</title>
        <authorList>
            <person name="Sun Z."/>
            <person name="Harris H.M."/>
            <person name="McCann A."/>
            <person name="Guo C."/>
            <person name="Argimon S."/>
            <person name="Zhang W."/>
            <person name="Yang X."/>
            <person name="Jeffery I.B."/>
            <person name="Cooney J.C."/>
            <person name="Kagawa T.F."/>
            <person name="Liu W."/>
            <person name="Song Y."/>
            <person name="Salvetti E."/>
            <person name="Wrobel A."/>
            <person name="Rasinkangas P."/>
            <person name="Parkhill J."/>
            <person name="Rea M.C."/>
            <person name="O'Sullivan O."/>
            <person name="Ritari J."/>
            <person name="Douillard F.P."/>
            <person name="Paul Ross R."/>
            <person name="Yang R."/>
            <person name="Briner A.E."/>
            <person name="Felis G.E."/>
            <person name="de Vos W.M."/>
            <person name="Barrangou R."/>
            <person name="Klaenhammer T.R."/>
            <person name="Caufield P.W."/>
            <person name="Cui Y."/>
            <person name="Zhang H."/>
            <person name="O'Toole P.W."/>
        </authorList>
    </citation>
    <scope>NUCLEOTIDE SEQUENCE [LARGE SCALE GENOMIC DNA]</scope>
    <source>
        <strain evidence="3 4">DSM 19117</strain>
    </source>
</reference>
<comment type="caution">
    <text evidence="3">The sequence shown here is derived from an EMBL/GenBank/DDBJ whole genome shotgun (WGS) entry which is preliminary data.</text>
</comment>
<proteinExistence type="inferred from homology"/>
<dbReference type="SUPFAM" id="SSF52799">
    <property type="entry name" value="(Phosphotyrosine protein) phosphatases II"/>
    <property type="match status" value="1"/>
</dbReference>
<organism evidence="3 4">
    <name type="scientific">Levilactobacillus namurensis DSM 19117</name>
    <dbReference type="NCBI Taxonomy" id="1423773"/>
    <lineage>
        <taxon>Bacteria</taxon>
        <taxon>Bacillati</taxon>
        <taxon>Bacillota</taxon>
        <taxon>Bacilli</taxon>
        <taxon>Lactobacillales</taxon>
        <taxon>Lactobacillaceae</taxon>
        <taxon>Levilactobacillus</taxon>
    </lineage>
</organism>
<sequence>MTNRLGTILAAALLATTLGTASSPVIGVQAATRPHLTIVQSRKAGQRIALQNASNVRDLGGYVNRKGQAIKPHRLIRSNSLATLSKSDERKLVKIYHLKTDVDLRTLAEQKTAPDKRIKGVRYVSNPVFLKWGKASGDLSNRIKGAGVKNMETFYRNAVLGKQGRKAYRTLFQILLKTPKTQAVLWHCSAGKDRAGIGTMLILSALGFDKQTIQKDYLLSNKYLAKDNAAKLAADKKAGFNATQLANAKAQNGVQVAFLNAAYRAIDQKYGSVTNYLHQGLGLSKQDLTRLQKNYLTAPRN</sequence>
<evidence type="ECO:0000256" key="1">
    <source>
        <dbReference type="ARBA" id="ARBA00009580"/>
    </source>
</evidence>
<comment type="similarity">
    <text evidence="1">Belongs to the protein-tyrosine phosphatase family.</text>
</comment>
<dbReference type="InterPro" id="IPR026893">
    <property type="entry name" value="Tyr/Ser_Pase_IphP-type"/>
</dbReference>
<feature type="chain" id="PRO_5038390024" evidence="2">
    <location>
        <begin position="22"/>
        <end position="301"/>
    </location>
</feature>
<evidence type="ECO:0000313" key="4">
    <source>
        <dbReference type="Proteomes" id="UP000051162"/>
    </source>
</evidence>
<feature type="signal peptide" evidence="2">
    <location>
        <begin position="1"/>
        <end position="21"/>
    </location>
</feature>
<dbReference type="EMBL" id="AZDT01000028">
    <property type="protein sequence ID" value="KRK75946.1"/>
    <property type="molecule type" value="Genomic_DNA"/>
</dbReference>
<keyword evidence="4" id="KW-1185">Reference proteome</keyword>
<dbReference type="Pfam" id="PF13350">
    <property type="entry name" value="Y_phosphatase3"/>
    <property type="match status" value="1"/>
</dbReference>
<name>A0A0R1K7L1_9LACO</name>
<dbReference type="STRING" id="1423773.FD30_GL001762"/>
<protein>
    <submittedName>
        <fullName evidence="3">Protein tyrosine serine phosphatase</fullName>
    </submittedName>
</protein>
<accession>A0A0R1K7L1</accession>
<dbReference type="InterPro" id="IPR029021">
    <property type="entry name" value="Prot-tyrosine_phosphatase-like"/>
</dbReference>
<evidence type="ECO:0000256" key="2">
    <source>
        <dbReference type="SAM" id="SignalP"/>
    </source>
</evidence>